<name>A0A9D1NUG8_9FIRM</name>
<reference evidence="9" key="1">
    <citation type="submission" date="2020-10" db="EMBL/GenBank/DDBJ databases">
        <authorList>
            <person name="Gilroy R."/>
        </authorList>
    </citation>
    <scope>NUCLEOTIDE SEQUENCE</scope>
    <source>
        <strain evidence="9">ChiBcec2-4451</strain>
    </source>
</reference>
<feature type="transmembrane region" description="Helical" evidence="7">
    <location>
        <begin position="319"/>
        <end position="337"/>
    </location>
</feature>
<keyword evidence="9" id="KW-0012">Acyltransferase</keyword>
<keyword evidence="4 7" id="KW-0812">Transmembrane</keyword>
<organism evidence="9 10">
    <name type="scientific">Candidatus Pullilachnospira stercoravium</name>
    <dbReference type="NCBI Taxonomy" id="2840913"/>
    <lineage>
        <taxon>Bacteria</taxon>
        <taxon>Bacillati</taxon>
        <taxon>Bacillota</taxon>
        <taxon>Clostridia</taxon>
        <taxon>Lachnospirales</taxon>
        <taxon>Lachnospiraceae</taxon>
        <taxon>Lachnospiraceae incertae sedis</taxon>
        <taxon>Candidatus Pullilachnospira</taxon>
    </lineage>
</organism>
<feature type="transmembrane region" description="Helical" evidence="7">
    <location>
        <begin position="159"/>
        <end position="177"/>
    </location>
</feature>
<evidence type="ECO:0000256" key="4">
    <source>
        <dbReference type="ARBA" id="ARBA00022692"/>
    </source>
</evidence>
<dbReference type="GO" id="GO:0009246">
    <property type="term" value="P:enterobacterial common antigen biosynthetic process"/>
    <property type="evidence" value="ECO:0007669"/>
    <property type="project" value="TreeGrafter"/>
</dbReference>
<evidence type="ECO:0000256" key="7">
    <source>
        <dbReference type="SAM" id="Phobius"/>
    </source>
</evidence>
<dbReference type="PANTHER" id="PTHR40074:SF2">
    <property type="entry name" value="O-ACETYLTRANSFERASE WECH"/>
    <property type="match status" value="1"/>
</dbReference>
<comment type="subcellular location">
    <subcellularLocation>
        <location evidence="1">Cell membrane</location>
        <topology evidence="1">Multi-pass membrane protein</topology>
    </subcellularLocation>
</comment>
<evidence type="ECO:0000313" key="10">
    <source>
        <dbReference type="Proteomes" id="UP000886723"/>
    </source>
</evidence>
<comment type="similarity">
    <text evidence="2">Belongs to the acyltransferase 3 family.</text>
</comment>
<feature type="transmembrane region" description="Helical" evidence="7">
    <location>
        <begin position="227"/>
        <end position="245"/>
    </location>
</feature>
<reference evidence="9" key="2">
    <citation type="journal article" date="2021" name="PeerJ">
        <title>Extensive microbial diversity within the chicken gut microbiome revealed by metagenomics and culture.</title>
        <authorList>
            <person name="Gilroy R."/>
            <person name="Ravi A."/>
            <person name="Getino M."/>
            <person name="Pursley I."/>
            <person name="Horton D.L."/>
            <person name="Alikhan N.F."/>
            <person name="Baker D."/>
            <person name="Gharbi K."/>
            <person name="Hall N."/>
            <person name="Watson M."/>
            <person name="Adriaenssens E.M."/>
            <person name="Foster-Nyarko E."/>
            <person name="Jarju S."/>
            <person name="Secka A."/>
            <person name="Antonio M."/>
            <person name="Oren A."/>
            <person name="Chaudhuri R.R."/>
            <person name="La Ragione R."/>
            <person name="Hildebrand F."/>
            <person name="Pallen M.J."/>
        </authorList>
    </citation>
    <scope>NUCLEOTIDE SEQUENCE</scope>
    <source>
        <strain evidence="9">ChiBcec2-4451</strain>
    </source>
</reference>
<feature type="domain" description="Acyltransferase 3" evidence="8">
    <location>
        <begin position="11"/>
        <end position="337"/>
    </location>
</feature>
<sequence length="352" mass="39401">MSVHKKMRRVVSLDLIRTVAALMVVMIHCSSPFVKSFETASREFVLGNIFDSISRAAVPLFVMTSGALLLDERREFSVKKFYGKNVKNLVLLLVFWSAFYAVLYQVIFPLARGEAADVAELIHDFVFGHYHMWYLYMAVGLYLITPFLRCVAVKENAGLVRLFLGISLAAQFTVPLTQALAAVWEPLESWDNLLGKFRLQFFCGFTAYYLAGWYLTQVGLSRRGKRILAACGIFSLALIFVYVQLTGKYSIGYSNYSLLVFLYSAALFQGLYRLGERIQGRRTGSLLAACAGLSFGVYILHPLLLTELRRAVPYEGTPLLYLLGMFVTACAGAAVLTRTGSAIPGIRKLFRM</sequence>
<accession>A0A9D1NUG8</accession>
<dbReference type="EMBL" id="DVON01000111">
    <property type="protein sequence ID" value="HIV12516.1"/>
    <property type="molecule type" value="Genomic_DNA"/>
</dbReference>
<evidence type="ECO:0000256" key="5">
    <source>
        <dbReference type="ARBA" id="ARBA00022989"/>
    </source>
</evidence>
<evidence type="ECO:0000256" key="1">
    <source>
        <dbReference type="ARBA" id="ARBA00004651"/>
    </source>
</evidence>
<evidence type="ECO:0000256" key="6">
    <source>
        <dbReference type="ARBA" id="ARBA00023136"/>
    </source>
</evidence>
<comment type="caution">
    <text evidence="9">The sequence shown here is derived from an EMBL/GenBank/DDBJ whole genome shotgun (WGS) entry which is preliminary data.</text>
</comment>
<evidence type="ECO:0000256" key="2">
    <source>
        <dbReference type="ARBA" id="ARBA00007400"/>
    </source>
</evidence>
<feature type="transmembrane region" description="Helical" evidence="7">
    <location>
        <begin position="284"/>
        <end position="304"/>
    </location>
</feature>
<dbReference type="InterPro" id="IPR002656">
    <property type="entry name" value="Acyl_transf_3_dom"/>
</dbReference>
<keyword evidence="6 7" id="KW-0472">Membrane</keyword>
<feature type="transmembrane region" description="Helical" evidence="7">
    <location>
        <begin position="251"/>
        <end position="272"/>
    </location>
</feature>
<proteinExistence type="inferred from homology"/>
<dbReference type="GO" id="GO:0016413">
    <property type="term" value="F:O-acetyltransferase activity"/>
    <property type="evidence" value="ECO:0007669"/>
    <property type="project" value="TreeGrafter"/>
</dbReference>
<dbReference type="Pfam" id="PF01757">
    <property type="entry name" value="Acyl_transf_3"/>
    <property type="match status" value="1"/>
</dbReference>
<feature type="transmembrane region" description="Helical" evidence="7">
    <location>
        <begin position="131"/>
        <end position="152"/>
    </location>
</feature>
<keyword evidence="5 7" id="KW-1133">Transmembrane helix</keyword>
<evidence type="ECO:0000259" key="8">
    <source>
        <dbReference type="Pfam" id="PF01757"/>
    </source>
</evidence>
<dbReference type="PANTHER" id="PTHR40074">
    <property type="entry name" value="O-ACETYLTRANSFERASE WECH"/>
    <property type="match status" value="1"/>
</dbReference>
<feature type="transmembrane region" description="Helical" evidence="7">
    <location>
        <begin position="90"/>
        <end position="111"/>
    </location>
</feature>
<gene>
    <name evidence="9" type="ORF">IAA63_05175</name>
</gene>
<evidence type="ECO:0000313" key="9">
    <source>
        <dbReference type="EMBL" id="HIV12516.1"/>
    </source>
</evidence>
<feature type="transmembrane region" description="Helical" evidence="7">
    <location>
        <begin position="197"/>
        <end position="215"/>
    </location>
</feature>
<dbReference type="Proteomes" id="UP000886723">
    <property type="component" value="Unassembled WGS sequence"/>
</dbReference>
<protein>
    <submittedName>
        <fullName evidence="9">Acyltransferase family protein</fullName>
    </submittedName>
</protein>
<evidence type="ECO:0000256" key="3">
    <source>
        <dbReference type="ARBA" id="ARBA00022475"/>
    </source>
</evidence>
<keyword evidence="3" id="KW-1003">Cell membrane</keyword>
<dbReference type="AlphaFoldDB" id="A0A9D1NUG8"/>
<dbReference type="GO" id="GO:0005886">
    <property type="term" value="C:plasma membrane"/>
    <property type="evidence" value="ECO:0007669"/>
    <property type="project" value="UniProtKB-SubCell"/>
</dbReference>
<keyword evidence="9" id="KW-0808">Transferase</keyword>